<comment type="caution">
    <text evidence="1">The sequence shown here is derived from an EMBL/GenBank/DDBJ whole genome shotgun (WGS) entry which is preliminary data.</text>
</comment>
<keyword evidence="2" id="KW-1185">Reference proteome</keyword>
<dbReference type="Proteomes" id="UP001165064">
    <property type="component" value="Unassembled WGS sequence"/>
</dbReference>
<organism evidence="1 2">
    <name type="scientific">Ambrosiozyma monospora</name>
    <name type="common">Yeast</name>
    <name type="synonym">Endomycopsis monosporus</name>
    <dbReference type="NCBI Taxonomy" id="43982"/>
    <lineage>
        <taxon>Eukaryota</taxon>
        <taxon>Fungi</taxon>
        <taxon>Dikarya</taxon>
        <taxon>Ascomycota</taxon>
        <taxon>Saccharomycotina</taxon>
        <taxon>Pichiomycetes</taxon>
        <taxon>Pichiales</taxon>
        <taxon>Pichiaceae</taxon>
        <taxon>Ambrosiozyma</taxon>
    </lineage>
</organism>
<reference evidence="1" key="1">
    <citation type="submission" date="2023-04" db="EMBL/GenBank/DDBJ databases">
        <title>Ambrosiozyma monospora NBRC 10751.</title>
        <authorList>
            <person name="Ichikawa N."/>
            <person name="Sato H."/>
            <person name="Tonouchi N."/>
        </authorList>
    </citation>
    <scope>NUCLEOTIDE SEQUENCE</scope>
    <source>
        <strain evidence="1">NBRC 10751</strain>
    </source>
</reference>
<dbReference type="EMBL" id="BSXS01009901">
    <property type="protein sequence ID" value="GME96841.1"/>
    <property type="molecule type" value="Genomic_DNA"/>
</dbReference>
<evidence type="ECO:0000313" key="1">
    <source>
        <dbReference type="EMBL" id="GME96841.1"/>
    </source>
</evidence>
<name>A0ACB5TXM2_AMBMO</name>
<gene>
    <name evidence="1" type="ORF">Amon02_001009900</name>
</gene>
<protein>
    <submittedName>
        <fullName evidence="1">Unnamed protein product</fullName>
    </submittedName>
</protein>
<evidence type="ECO:0000313" key="2">
    <source>
        <dbReference type="Proteomes" id="UP001165064"/>
    </source>
</evidence>
<sequence>MTNISTKIVLLIYLTKLTESIPVEQLKDQNEDITEIYPTPTITQNLKTVSLAARDFNWGNWNWGSWGNWGNYGSSSATASTYSTYAQSSTSQQNSAATSNSYSSNSGSNANSGSSSNSNSGSSSSSNSQSGSSSNSDSGSGSSSNSDSGSDSDAYEVTYSYTGSAVKSTSTVKVFRDDSANDPSGTFTGDITYYSPHQVDW</sequence>
<proteinExistence type="predicted"/>
<accession>A0ACB5TXM2</accession>